<proteinExistence type="predicted"/>
<reference evidence="1 2" key="1">
    <citation type="journal article" date="2018" name="Mol. Plant">
        <title>The genome of Artemisia annua provides insight into the evolution of Asteraceae family and artemisinin biosynthesis.</title>
        <authorList>
            <person name="Shen Q."/>
            <person name="Zhang L."/>
            <person name="Liao Z."/>
            <person name="Wang S."/>
            <person name="Yan T."/>
            <person name="Shi P."/>
            <person name="Liu M."/>
            <person name="Fu X."/>
            <person name="Pan Q."/>
            <person name="Wang Y."/>
            <person name="Lv Z."/>
            <person name="Lu X."/>
            <person name="Zhang F."/>
            <person name="Jiang W."/>
            <person name="Ma Y."/>
            <person name="Chen M."/>
            <person name="Hao X."/>
            <person name="Li L."/>
            <person name="Tang Y."/>
            <person name="Lv G."/>
            <person name="Zhou Y."/>
            <person name="Sun X."/>
            <person name="Brodelius P.E."/>
            <person name="Rose J.K.C."/>
            <person name="Tang K."/>
        </authorList>
    </citation>
    <scope>NUCLEOTIDE SEQUENCE [LARGE SCALE GENOMIC DNA]</scope>
    <source>
        <strain evidence="2">cv. Huhao1</strain>
        <tissue evidence="1">Leaf</tissue>
    </source>
</reference>
<keyword evidence="2" id="KW-1185">Reference proteome</keyword>
<organism evidence="1 2">
    <name type="scientific">Artemisia annua</name>
    <name type="common">Sweet wormwood</name>
    <dbReference type="NCBI Taxonomy" id="35608"/>
    <lineage>
        <taxon>Eukaryota</taxon>
        <taxon>Viridiplantae</taxon>
        <taxon>Streptophyta</taxon>
        <taxon>Embryophyta</taxon>
        <taxon>Tracheophyta</taxon>
        <taxon>Spermatophyta</taxon>
        <taxon>Magnoliopsida</taxon>
        <taxon>eudicotyledons</taxon>
        <taxon>Gunneridae</taxon>
        <taxon>Pentapetalae</taxon>
        <taxon>asterids</taxon>
        <taxon>campanulids</taxon>
        <taxon>Asterales</taxon>
        <taxon>Asteraceae</taxon>
        <taxon>Asteroideae</taxon>
        <taxon>Anthemideae</taxon>
        <taxon>Artemisiinae</taxon>
        <taxon>Artemisia</taxon>
    </lineage>
</organism>
<dbReference type="Proteomes" id="UP000245207">
    <property type="component" value="Unassembled WGS sequence"/>
</dbReference>
<sequence>MPRVIESLRYEREERLNSAHGAQSKIITIQGKIEMMDGQIAGNEMLMEERQIDIKKQSGVTKGYELLHQQNEEAIDFQEEVLARLRILDEKFVYADVHEMHSEVKGILDEYEEKVAPYLELHVEPKEDEHHHLGPALKKPKH</sequence>
<evidence type="ECO:0000313" key="1">
    <source>
        <dbReference type="EMBL" id="PWA70907.1"/>
    </source>
</evidence>
<protein>
    <submittedName>
        <fullName evidence="1">Uncharacterized protein</fullName>
    </submittedName>
</protein>
<evidence type="ECO:0000313" key="2">
    <source>
        <dbReference type="Proteomes" id="UP000245207"/>
    </source>
</evidence>
<dbReference type="AlphaFoldDB" id="A0A2U1NBP4"/>
<dbReference type="EMBL" id="PKPP01003162">
    <property type="protein sequence ID" value="PWA70907.1"/>
    <property type="molecule type" value="Genomic_DNA"/>
</dbReference>
<name>A0A2U1NBP4_ARTAN</name>
<gene>
    <name evidence="1" type="ORF">CTI12_AA285580</name>
</gene>
<comment type="caution">
    <text evidence="1">The sequence shown here is derived from an EMBL/GenBank/DDBJ whole genome shotgun (WGS) entry which is preliminary data.</text>
</comment>
<accession>A0A2U1NBP4</accession>